<evidence type="ECO:0000313" key="4">
    <source>
        <dbReference type="Proteomes" id="UP000594454"/>
    </source>
</evidence>
<organism evidence="3 4">
    <name type="scientific">Hermetia illucens</name>
    <name type="common">Black soldier fly</name>
    <dbReference type="NCBI Taxonomy" id="343691"/>
    <lineage>
        <taxon>Eukaryota</taxon>
        <taxon>Metazoa</taxon>
        <taxon>Ecdysozoa</taxon>
        <taxon>Arthropoda</taxon>
        <taxon>Hexapoda</taxon>
        <taxon>Insecta</taxon>
        <taxon>Pterygota</taxon>
        <taxon>Neoptera</taxon>
        <taxon>Endopterygota</taxon>
        <taxon>Diptera</taxon>
        <taxon>Brachycera</taxon>
        <taxon>Stratiomyomorpha</taxon>
        <taxon>Stratiomyidae</taxon>
        <taxon>Hermetiinae</taxon>
        <taxon>Hermetia</taxon>
    </lineage>
</organism>
<sequence length="556" mass="63145">MEESTFDPGPSFLSRKRRCTETQDQDDDDEQPAVKVLIEDAKSCMMQTCCDEILLEIFKNLDSNSLQAVGRTCCRFYNLMSDRRLWQDIDLSSESLPYREISIRLEHMNDLTKRISIRGLVETYPDNSWNDVTVNETLLRKIAELCPSIEAFEVHNGFMNLEDIVITDFPETLKKLVFNDCYVQFPSKIQVNNFFTGMDAHFADLEELVMDNCNWFDTHDLVLFSKLKNLKKLSLRGCESLKECVPYGSISTRFGFKKLEELDVRDTPISDSDIQCFNVTLTLKTLLLECPEDLRDPNTSSSSKRSSSRQRPTLRAMNNNSEDAQDNDDTNLFHIVVNDYSAINVNLPRGNHNVRPNIQVYLVNPVRPQPPAAAAAAQQNGDDAQPAPQQIPAQHPPPGVQQLALPPEPQAIQPDQPRSVHHLANLVNPNRLISRTLWFERRYPPPFSPPRIYPISDRGVCSFGSPRIPVQPGVIRIQAEARPPDTHLRKLVVRYYKQVTDTSLCHLALCAPNLVYLDLTGTSVTREGQDYLSNTRLLTSYDLAAGWLVYTSISSR</sequence>
<dbReference type="GO" id="GO:0019005">
    <property type="term" value="C:SCF ubiquitin ligase complex"/>
    <property type="evidence" value="ECO:0007669"/>
    <property type="project" value="TreeGrafter"/>
</dbReference>
<dbReference type="AlphaFoldDB" id="A0A7R8Z033"/>
<dbReference type="Pfam" id="PF12937">
    <property type="entry name" value="F-box-like"/>
    <property type="match status" value="1"/>
</dbReference>
<name>A0A7R8Z033_HERIL</name>
<dbReference type="FunCoup" id="A0A7R8Z033">
    <property type="interactions" value="26"/>
</dbReference>
<feature type="compositionally biased region" description="Low complexity" evidence="1">
    <location>
        <begin position="300"/>
        <end position="311"/>
    </location>
</feature>
<dbReference type="PROSITE" id="PS50181">
    <property type="entry name" value="FBOX"/>
    <property type="match status" value="1"/>
</dbReference>
<evidence type="ECO:0000313" key="3">
    <source>
        <dbReference type="EMBL" id="CAD7091924.1"/>
    </source>
</evidence>
<dbReference type="Gene3D" id="3.80.10.10">
    <property type="entry name" value="Ribonuclease Inhibitor"/>
    <property type="match status" value="2"/>
</dbReference>
<dbReference type="Proteomes" id="UP000594454">
    <property type="component" value="Chromosome 6"/>
</dbReference>
<feature type="region of interest" description="Disordered" evidence="1">
    <location>
        <begin position="1"/>
        <end position="30"/>
    </location>
</feature>
<proteinExistence type="predicted"/>
<keyword evidence="4" id="KW-1185">Reference proteome</keyword>
<reference evidence="3 4" key="1">
    <citation type="submission" date="2020-11" db="EMBL/GenBank/DDBJ databases">
        <authorList>
            <person name="Wallbank WR R."/>
            <person name="Pardo Diaz C."/>
            <person name="Kozak K."/>
            <person name="Martin S."/>
            <person name="Jiggins C."/>
            <person name="Moest M."/>
            <person name="Warren A I."/>
            <person name="Generalovic N T."/>
            <person name="Byers J.R.P. K."/>
            <person name="Montejo-Kovacevich G."/>
            <person name="Yen C E."/>
        </authorList>
    </citation>
    <scope>NUCLEOTIDE SEQUENCE [LARGE SCALE GENOMIC DNA]</scope>
</reference>
<feature type="region of interest" description="Disordered" evidence="1">
    <location>
        <begin position="370"/>
        <end position="415"/>
    </location>
</feature>
<accession>A0A7R8Z033</accession>
<dbReference type="SMART" id="SM00256">
    <property type="entry name" value="FBOX"/>
    <property type="match status" value="1"/>
</dbReference>
<feature type="compositionally biased region" description="Low complexity" evidence="1">
    <location>
        <begin position="372"/>
        <end position="393"/>
    </location>
</feature>
<protein>
    <recommendedName>
        <fullName evidence="2">F-box domain-containing protein</fullName>
    </recommendedName>
</protein>
<evidence type="ECO:0000256" key="1">
    <source>
        <dbReference type="SAM" id="MobiDB-lite"/>
    </source>
</evidence>
<dbReference type="SUPFAM" id="SSF81383">
    <property type="entry name" value="F-box domain"/>
    <property type="match status" value="1"/>
</dbReference>
<dbReference type="OrthoDB" id="9856535at2759"/>
<dbReference type="EMBL" id="LR899014">
    <property type="protein sequence ID" value="CAD7091924.1"/>
    <property type="molecule type" value="Genomic_DNA"/>
</dbReference>
<feature type="region of interest" description="Disordered" evidence="1">
    <location>
        <begin position="294"/>
        <end position="327"/>
    </location>
</feature>
<dbReference type="PANTHER" id="PTHR13318:SF247">
    <property type="entry name" value="GH16156P"/>
    <property type="match status" value="1"/>
</dbReference>
<dbReference type="Gene3D" id="1.20.1280.50">
    <property type="match status" value="1"/>
</dbReference>
<feature type="domain" description="F-box" evidence="2">
    <location>
        <begin position="43"/>
        <end position="89"/>
    </location>
</feature>
<dbReference type="InParanoid" id="A0A7R8Z033"/>
<dbReference type="InterPro" id="IPR032675">
    <property type="entry name" value="LRR_dom_sf"/>
</dbReference>
<dbReference type="InterPro" id="IPR036047">
    <property type="entry name" value="F-box-like_dom_sf"/>
</dbReference>
<dbReference type="GO" id="GO:0031146">
    <property type="term" value="P:SCF-dependent proteasomal ubiquitin-dependent protein catabolic process"/>
    <property type="evidence" value="ECO:0007669"/>
    <property type="project" value="TreeGrafter"/>
</dbReference>
<gene>
    <name evidence="3" type="ORF">HERILL_LOCUS14321</name>
</gene>
<evidence type="ECO:0000259" key="2">
    <source>
        <dbReference type="PROSITE" id="PS50181"/>
    </source>
</evidence>
<dbReference type="InterPro" id="IPR001810">
    <property type="entry name" value="F-box_dom"/>
</dbReference>
<dbReference type="SUPFAM" id="SSF52047">
    <property type="entry name" value="RNI-like"/>
    <property type="match status" value="1"/>
</dbReference>
<dbReference type="PANTHER" id="PTHR13318">
    <property type="entry name" value="PARTNER OF PAIRED, ISOFORM B-RELATED"/>
    <property type="match status" value="1"/>
</dbReference>